<gene>
    <name evidence="2" type="ORF">MCHLO_00332</name>
</gene>
<feature type="coiled-coil region" evidence="1">
    <location>
        <begin position="1"/>
        <end position="28"/>
    </location>
</feature>
<dbReference type="EMBL" id="DF838133">
    <property type="protein sequence ID" value="GAT42622.1"/>
    <property type="molecule type" value="Genomic_DNA"/>
</dbReference>
<protein>
    <submittedName>
        <fullName evidence="2">Uncharacterized protein</fullName>
    </submittedName>
</protein>
<evidence type="ECO:0000313" key="3">
    <source>
        <dbReference type="Proteomes" id="UP000815677"/>
    </source>
</evidence>
<organism evidence="2 3">
    <name type="scientific">Mycena chlorophos</name>
    <name type="common">Agaric fungus</name>
    <name type="synonym">Agaricus chlorophos</name>
    <dbReference type="NCBI Taxonomy" id="658473"/>
    <lineage>
        <taxon>Eukaryota</taxon>
        <taxon>Fungi</taxon>
        <taxon>Dikarya</taxon>
        <taxon>Basidiomycota</taxon>
        <taxon>Agaricomycotina</taxon>
        <taxon>Agaricomycetes</taxon>
        <taxon>Agaricomycetidae</taxon>
        <taxon>Agaricales</taxon>
        <taxon>Marasmiineae</taxon>
        <taxon>Mycenaceae</taxon>
        <taxon>Mycena</taxon>
    </lineage>
</organism>
<accession>A0ABQ0KWM7</accession>
<sequence>MSAYELLREEYQRAIKHAQNRISNAEDAIGVADTDNMKYRGLLARAQELLVQSNLRVVRAHKDLNEAQAEYDQATKNYEDAIVELARTQSAEGGNPISFLSSLFIEDKASSTVCAKCGTDKAGK</sequence>
<keyword evidence="3" id="KW-1185">Reference proteome</keyword>
<keyword evidence="1" id="KW-0175">Coiled coil</keyword>
<dbReference type="Proteomes" id="UP000815677">
    <property type="component" value="Unassembled WGS sequence"/>
</dbReference>
<proteinExistence type="predicted"/>
<name>A0ABQ0KWM7_MYCCL</name>
<evidence type="ECO:0000313" key="2">
    <source>
        <dbReference type="EMBL" id="GAT42622.1"/>
    </source>
</evidence>
<feature type="coiled-coil region" evidence="1">
    <location>
        <begin position="57"/>
        <end position="91"/>
    </location>
</feature>
<evidence type="ECO:0000256" key="1">
    <source>
        <dbReference type="SAM" id="Coils"/>
    </source>
</evidence>
<reference evidence="2" key="1">
    <citation type="submission" date="2014-09" db="EMBL/GenBank/DDBJ databases">
        <title>Genome sequence of the luminous mushroom Mycena chlorophos for searching fungal bioluminescence genes.</title>
        <authorList>
            <person name="Tanaka Y."/>
            <person name="Kasuga D."/>
            <person name="Oba Y."/>
            <person name="Hase S."/>
            <person name="Sato K."/>
            <person name="Oba Y."/>
            <person name="Sakakibara Y."/>
        </authorList>
    </citation>
    <scope>NUCLEOTIDE SEQUENCE</scope>
</reference>